<feature type="domain" description="Tryptophan synthase beta chain-like PALP" evidence="6">
    <location>
        <begin position="18"/>
        <end position="190"/>
    </location>
</feature>
<dbReference type="PANTHER" id="PTHR43780:SF2">
    <property type="entry name" value="1-AMINOCYCLOPROPANE-1-CARBOXYLATE DEAMINASE-RELATED"/>
    <property type="match status" value="1"/>
</dbReference>
<dbReference type="PIRSF" id="PIRSF006278">
    <property type="entry name" value="ACCD_DCysDesulf"/>
    <property type="match status" value="1"/>
</dbReference>
<dbReference type="AlphaFoldDB" id="A0A7R6PJB3"/>
<reference evidence="7 8" key="1">
    <citation type="journal article" date="2008" name="Int. J. Syst. Evol. Microbiol.">
        <title>Neptunomonas japonica sp. nov., an Osedax japonicus symbiont-like bacterium isolated from sediment adjacent to sperm whale carcasses off Kagoshima, Japan.</title>
        <authorList>
            <person name="Miyazaki M."/>
            <person name="Nogi Y."/>
            <person name="Fujiwara Y."/>
            <person name="Kawato M."/>
            <person name="Kubokawa K."/>
            <person name="Horikoshi K."/>
        </authorList>
    </citation>
    <scope>NUCLEOTIDE SEQUENCE [LARGE SCALE GENOMIC DNA]</scope>
    <source>
        <strain evidence="7 8">JAMM 1380</strain>
    </source>
</reference>
<dbReference type="GO" id="GO:0019148">
    <property type="term" value="F:D-cysteine desulfhydrase activity"/>
    <property type="evidence" value="ECO:0007669"/>
    <property type="project" value="TreeGrafter"/>
</dbReference>
<evidence type="ECO:0000313" key="7">
    <source>
        <dbReference type="EMBL" id="BBB30156.1"/>
    </source>
</evidence>
<keyword evidence="8" id="KW-1185">Reference proteome</keyword>
<evidence type="ECO:0000313" key="8">
    <source>
        <dbReference type="Proteomes" id="UP000595332"/>
    </source>
</evidence>
<dbReference type="Gene3D" id="3.40.50.1100">
    <property type="match status" value="2"/>
</dbReference>
<dbReference type="KEGG" id="njp:NEJAP_2208"/>
<comment type="cofactor">
    <cofactor evidence="1">
        <name>pyridoxal 5'-phosphate</name>
        <dbReference type="ChEBI" id="CHEBI:597326"/>
    </cofactor>
</comment>
<evidence type="ECO:0000256" key="3">
    <source>
        <dbReference type="ARBA" id="ARBA00022898"/>
    </source>
</evidence>
<name>A0A7R6PJB3_9GAMM</name>
<dbReference type="Proteomes" id="UP000595332">
    <property type="component" value="Chromosome"/>
</dbReference>
<dbReference type="PANTHER" id="PTHR43780">
    <property type="entry name" value="1-AMINOCYCLOPROPANE-1-CARBOXYLATE DEAMINASE-RELATED"/>
    <property type="match status" value="1"/>
</dbReference>
<keyword evidence="3 5" id="KW-0663">Pyridoxal phosphate</keyword>
<dbReference type="InterPro" id="IPR001926">
    <property type="entry name" value="TrpB-like_PALP"/>
</dbReference>
<dbReference type="InterPro" id="IPR027278">
    <property type="entry name" value="ACCD_DCysDesulf"/>
</dbReference>
<dbReference type="EC" id="3.5.99.7" evidence="7"/>
<feature type="active site" description="Nucleophile" evidence="4">
    <location>
        <position position="73"/>
    </location>
</feature>
<evidence type="ECO:0000259" key="6">
    <source>
        <dbReference type="Pfam" id="PF00291"/>
    </source>
</evidence>
<dbReference type="GO" id="GO:0008660">
    <property type="term" value="F:1-aminocyclopropane-1-carboxylate deaminase activity"/>
    <property type="evidence" value="ECO:0007669"/>
    <property type="project" value="UniProtKB-EC"/>
</dbReference>
<accession>A0A7R6PJB3</accession>
<proteinExistence type="inferred from homology"/>
<evidence type="ECO:0000256" key="2">
    <source>
        <dbReference type="ARBA" id="ARBA00008639"/>
    </source>
</evidence>
<evidence type="ECO:0000256" key="5">
    <source>
        <dbReference type="PIRSR" id="PIRSR006278-2"/>
    </source>
</evidence>
<feature type="modified residue" description="N6-(pyridoxal phosphate)lysine" evidence="5">
    <location>
        <position position="46"/>
    </location>
</feature>
<dbReference type="SUPFAM" id="SSF53686">
    <property type="entry name" value="Tryptophan synthase beta subunit-like PLP-dependent enzymes"/>
    <property type="match status" value="1"/>
</dbReference>
<dbReference type="RefSeq" id="WP_236590905.1">
    <property type="nucleotide sequence ID" value="NZ_AP014546.1"/>
</dbReference>
<evidence type="ECO:0000256" key="1">
    <source>
        <dbReference type="ARBA" id="ARBA00001933"/>
    </source>
</evidence>
<dbReference type="EMBL" id="AP014546">
    <property type="protein sequence ID" value="BBB30156.1"/>
    <property type="molecule type" value="Genomic_DNA"/>
</dbReference>
<gene>
    <name evidence="7" type="ORF">NEJAP_2208</name>
</gene>
<comment type="similarity">
    <text evidence="2">Belongs to the ACC deaminase/D-cysteine desulfhydrase family.</text>
</comment>
<sequence length="306" mass="33342">MAIIDLFDAHAPLAIEPLELSLFVEKKLKVLIVRADLVHPLISGNKWFKLKYNLLAACKQNVSRVISFGGPYSNHIHALAWSAQQLGINAVGVIRGEEVSNPMLVDAQKWGMQLHFVDRANYRMRHDTIWQDKLKQDIGSGAIIPEGGSNALAVQGVAELMRDILAQQPSLDYLLCACGTGGTLAGLISEAPASVKLEGFPVLKGAGFLQDDVLKLLKIAGVDTQCSWSLDLDAHYGGYGKISQEHKAHWLAMEEQFQILFDPVYTSKLLRRFLEKVEQDMFPVGATVALLHTGGAAGATIDSVSA</sequence>
<dbReference type="InterPro" id="IPR036052">
    <property type="entry name" value="TrpB-like_PALP_sf"/>
</dbReference>
<keyword evidence="7" id="KW-0378">Hydrolase</keyword>
<evidence type="ECO:0000256" key="4">
    <source>
        <dbReference type="PIRSR" id="PIRSR006278-1"/>
    </source>
</evidence>
<protein>
    <submittedName>
        <fullName evidence="7">1-aminocyclopropane-1-carboxylate deaminase</fullName>
        <ecNumber evidence="7">3.5.99.7</ecNumber>
    </submittedName>
</protein>
<dbReference type="Pfam" id="PF00291">
    <property type="entry name" value="PALP"/>
    <property type="match status" value="1"/>
</dbReference>
<organism evidence="7 8">
    <name type="scientific">Neptunomonas japonica JAMM 1380</name>
    <dbReference type="NCBI Taxonomy" id="1441457"/>
    <lineage>
        <taxon>Bacteria</taxon>
        <taxon>Pseudomonadati</taxon>
        <taxon>Pseudomonadota</taxon>
        <taxon>Gammaproteobacteria</taxon>
        <taxon>Oceanospirillales</taxon>
        <taxon>Oceanospirillaceae</taxon>
        <taxon>Neptunomonas</taxon>
    </lineage>
</organism>